<protein>
    <submittedName>
        <fullName evidence="3">Curved DNA-binding protein</fullName>
    </submittedName>
</protein>
<feature type="domain" description="J" evidence="2">
    <location>
        <begin position="5"/>
        <end position="32"/>
    </location>
</feature>
<dbReference type="SUPFAM" id="SSF46565">
    <property type="entry name" value="Chaperone J-domain"/>
    <property type="match status" value="1"/>
</dbReference>
<dbReference type="InterPro" id="IPR001623">
    <property type="entry name" value="DnaJ_domain"/>
</dbReference>
<dbReference type="GO" id="GO:0003677">
    <property type="term" value="F:DNA binding"/>
    <property type="evidence" value="ECO:0007669"/>
    <property type="project" value="UniProtKB-KW"/>
</dbReference>
<evidence type="ECO:0000256" key="1">
    <source>
        <dbReference type="ARBA" id="ARBA00023186"/>
    </source>
</evidence>
<evidence type="ECO:0000313" key="3">
    <source>
        <dbReference type="EMBL" id="VEA07826.1"/>
    </source>
</evidence>
<name>A0A447NWU8_SALET</name>
<keyword evidence="1" id="KW-0143">Chaperone</keyword>
<evidence type="ECO:0000259" key="2">
    <source>
        <dbReference type="Pfam" id="PF00226"/>
    </source>
</evidence>
<sequence>MELKDYYAIMGVKPTDDLKTIKTAYRRLARKYIQMSAKNPMPKPVSKRLLKHGKC</sequence>
<dbReference type="CDD" id="cd06257">
    <property type="entry name" value="DnaJ"/>
    <property type="match status" value="1"/>
</dbReference>
<evidence type="ECO:0000313" key="4">
    <source>
        <dbReference type="Proteomes" id="UP000276345"/>
    </source>
</evidence>
<keyword evidence="3" id="KW-0238">DNA-binding</keyword>
<reference evidence="3 4" key="1">
    <citation type="submission" date="2018-12" db="EMBL/GenBank/DDBJ databases">
        <authorList>
            <consortium name="Pathogen Informatics"/>
        </authorList>
    </citation>
    <scope>NUCLEOTIDE SEQUENCE [LARGE SCALE GENOMIC DNA]</scope>
    <source>
        <strain evidence="3 4">NCTC7406</strain>
    </source>
</reference>
<dbReference type="EMBL" id="LR134142">
    <property type="protein sequence ID" value="VEA07826.1"/>
    <property type="molecule type" value="Genomic_DNA"/>
</dbReference>
<organism evidence="3 4">
    <name type="scientific">Salmonella enterica subsp. enterica serovar Sanjuan</name>
    <dbReference type="NCBI Taxonomy" id="1160765"/>
    <lineage>
        <taxon>Bacteria</taxon>
        <taxon>Pseudomonadati</taxon>
        <taxon>Pseudomonadota</taxon>
        <taxon>Gammaproteobacteria</taxon>
        <taxon>Enterobacterales</taxon>
        <taxon>Enterobacteriaceae</taxon>
        <taxon>Salmonella</taxon>
    </lineage>
</organism>
<dbReference type="InterPro" id="IPR036869">
    <property type="entry name" value="J_dom_sf"/>
</dbReference>
<gene>
    <name evidence="3" type="primary">cbpA_1</name>
    <name evidence="3" type="ORF">NCTC7406_03194</name>
</gene>
<dbReference type="Pfam" id="PF00226">
    <property type="entry name" value="DnaJ"/>
    <property type="match status" value="1"/>
</dbReference>
<dbReference type="Gene3D" id="1.10.287.110">
    <property type="entry name" value="DnaJ domain"/>
    <property type="match status" value="1"/>
</dbReference>
<dbReference type="Proteomes" id="UP000276345">
    <property type="component" value="Chromosome"/>
</dbReference>
<accession>A0A447NWU8</accession>
<proteinExistence type="predicted"/>
<dbReference type="AlphaFoldDB" id="A0A447NWU8"/>